<comment type="caution">
    <text evidence="2">The sequence shown here is derived from an EMBL/GenBank/DDBJ whole genome shotgun (WGS) entry which is preliminary data.</text>
</comment>
<accession>A0AAD8XK82</accession>
<evidence type="ECO:0000313" key="2">
    <source>
        <dbReference type="EMBL" id="KAK1728892.1"/>
    </source>
</evidence>
<evidence type="ECO:0000313" key="3">
    <source>
        <dbReference type="Proteomes" id="UP001244207"/>
    </source>
</evidence>
<sequence length="102" mass="11370">MSPCLQLPPPPKFSHATISKAPYRCPLPTRYPIATGSRPTYHPLTLPLPSTSVSPYSQQQPFCPCPFPFPLTAPQNPYHGIRSSRQTHPSQDSHHRSVSLRV</sequence>
<dbReference type="GeneID" id="85391325"/>
<name>A0AAD8XK82_GLOAC</name>
<dbReference type="Proteomes" id="UP001244207">
    <property type="component" value="Unassembled WGS sequence"/>
</dbReference>
<organism evidence="2 3">
    <name type="scientific">Glomerella acutata</name>
    <name type="common">Colletotrichum acutatum</name>
    <dbReference type="NCBI Taxonomy" id="27357"/>
    <lineage>
        <taxon>Eukaryota</taxon>
        <taxon>Fungi</taxon>
        <taxon>Dikarya</taxon>
        <taxon>Ascomycota</taxon>
        <taxon>Pezizomycotina</taxon>
        <taxon>Sordariomycetes</taxon>
        <taxon>Hypocreomycetidae</taxon>
        <taxon>Glomerellales</taxon>
        <taxon>Glomerellaceae</taxon>
        <taxon>Colletotrichum</taxon>
        <taxon>Colletotrichum acutatum species complex</taxon>
    </lineage>
</organism>
<protein>
    <submittedName>
        <fullName evidence="2">Uncharacterized protein</fullName>
    </submittedName>
</protein>
<reference evidence="2" key="1">
    <citation type="submission" date="2021-12" db="EMBL/GenBank/DDBJ databases">
        <title>Comparative genomics, transcriptomics and evolutionary studies reveal genomic signatures of adaptation to plant cell wall in hemibiotrophic fungi.</title>
        <authorList>
            <consortium name="DOE Joint Genome Institute"/>
            <person name="Baroncelli R."/>
            <person name="Diaz J.F."/>
            <person name="Benocci T."/>
            <person name="Peng M."/>
            <person name="Battaglia E."/>
            <person name="Haridas S."/>
            <person name="Andreopoulos W."/>
            <person name="Labutti K."/>
            <person name="Pangilinan J."/>
            <person name="Floch G.L."/>
            <person name="Makela M.R."/>
            <person name="Henrissat B."/>
            <person name="Grigoriev I.V."/>
            <person name="Crouch J.A."/>
            <person name="De Vries R.P."/>
            <person name="Sukno S.A."/>
            <person name="Thon M.R."/>
        </authorList>
    </citation>
    <scope>NUCLEOTIDE SEQUENCE</scope>
    <source>
        <strain evidence="2">CBS 112980</strain>
    </source>
</reference>
<gene>
    <name evidence="2" type="ORF">BDZ83DRAFT_607350</name>
</gene>
<dbReference type="EMBL" id="JAHMHS010000014">
    <property type="protein sequence ID" value="KAK1728892.1"/>
    <property type="molecule type" value="Genomic_DNA"/>
</dbReference>
<evidence type="ECO:0000256" key="1">
    <source>
        <dbReference type="SAM" id="MobiDB-lite"/>
    </source>
</evidence>
<proteinExistence type="predicted"/>
<feature type="region of interest" description="Disordered" evidence="1">
    <location>
        <begin position="74"/>
        <end position="102"/>
    </location>
</feature>
<dbReference type="RefSeq" id="XP_060368947.1">
    <property type="nucleotide sequence ID" value="XM_060507426.1"/>
</dbReference>
<dbReference type="AlphaFoldDB" id="A0AAD8XK82"/>
<keyword evidence="3" id="KW-1185">Reference proteome</keyword>